<dbReference type="GO" id="GO:0004439">
    <property type="term" value="F:phosphatidylinositol-4,5-bisphosphate 5-phosphatase activity"/>
    <property type="evidence" value="ECO:0007669"/>
    <property type="project" value="TreeGrafter"/>
</dbReference>
<protein>
    <recommendedName>
        <fullName evidence="1">Inositol polyphosphate-related phosphatase domain-containing protein</fullName>
    </recommendedName>
</protein>
<dbReference type="EMBL" id="JABCKI010000213">
    <property type="protein sequence ID" value="KAG5651668.1"/>
    <property type="molecule type" value="Genomic_DNA"/>
</dbReference>
<accession>A0A9P7GKC1</accession>
<dbReference type="Pfam" id="PF22669">
    <property type="entry name" value="Exo_endo_phos2"/>
    <property type="match status" value="1"/>
</dbReference>
<proteinExistence type="predicted"/>
<dbReference type="Proteomes" id="UP000717328">
    <property type="component" value="Unassembled WGS sequence"/>
</dbReference>
<name>A0A9P7GKC1_9AGAR</name>
<dbReference type="PANTHER" id="PTHR11200:SF300">
    <property type="entry name" value="TYPE II INOSITOL 1,4,5-TRISPHOSPHATE 5-PHOSPHATASE"/>
    <property type="match status" value="1"/>
</dbReference>
<dbReference type="SUPFAM" id="SSF56219">
    <property type="entry name" value="DNase I-like"/>
    <property type="match status" value="1"/>
</dbReference>
<dbReference type="Gene3D" id="3.60.10.10">
    <property type="entry name" value="Endonuclease/exonuclease/phosphatase"/>
    <property type="match status" value="1"/>
</dbReference>
<evidence type="ECO:0000313" key="2">
    <source>
        <dbReference type="EMBL" id="KAG5651668.1"/>
    </source>
</evidence>
<dbReference type="OrthoDB" id="7862313at2759"/>
<dbReference type="InterPro" id="IPR036691">
    <property type="entry name" value="Endo/exonu/phosph_ase_sf"/>
</dbReference>
<dbReference type="PANTHER" id="PTHR11200">
    <property type="entry name" value="INOSITOL 5-PHOSPHATASE"/>
    <property type="match status" value="1"/>
</dbReference>
<reference evidence="2" key="2">
    <citation type="submission" date="2021-10" db="EMBL/GenBank/DDBJ databases">
        <title>Phylogenomics reveals ancestral predisposition of the termite-cultivated fungus Termitomyces towards a domesticated lifestyle.</title>
        <authorList>
            <person name="Auxier B."/>
            <person name="Grum-Grzhimaylo A."/>
            <person name="Cardenas M.E."/>
            <person name="Lodge J.D."/>
            <person name="Laessoe T."/>
            <person name="Pedersen O."/>
            <person name="Smith M.E."/>
            <person name="Kuyper T.W."/>
            <person name="Franco-Molano E.A."/>
            <person name="Baroni T.J."/>
            <person name="Aanen D.K."/>
        </authorList>
    </citation>
    <scope>NUCLEOTIDE SEQUENCE</scope>
    <source>
        <strain evidence="2">D49</strain>
    </source>
</reference>
<dbReference type="InterPro" id="IPR000300">
    <property type="entry name" value="IPPc"/>
</dbReference>
<feature type="domain" description="Inositol polyphosphate-related phosphatase" evidence="1">
    <location>
        <begin position="269"/>
        <end position="493"/>
    </location>
</feature>
<comment type="caution">
    <text evidence="2">The sequence shown here is derived from an EMBL/GenBank/DDBJ whole genome shotgun (WGS) entry which is preliminary data.</text>
</comment>
<dbReference type="SMART" id="SM00128">
    <property type="entry name" value="IPPc"/>
    <property type="match status" value="1"/>
</dbReference>
<gene>
    <name evidence="2" type="ORF">H0H81_007864</name>
</gene>
<reference evidence="2" key="1">
    <citation type="submission" date="2021-02" db="EMBL/GenBank/DDBJ databases">
        <authorList>
            <person name="Nieuwenhuis M."/>
            <person name="Van De Peppel L.J.J."/>
        </authorList>
    </citation>
    <scope>NUCLEOTIDE SEQUENCE</scope>
    <source>
        <strain evidence="2">D49</strain>
    </source>
</reference>
<evidence type="ECO:0000259" key="1">
    <source>
        <dbReference type="SMART" id="SM00128"/>
    </source>
</evidence>
<dbReference type="AlphaFoldDB" id="A0A9P7GKC1"/>
<sequence>MITVEDDIRRLLHSSEHLKAALEVVTILPFHGDRDSEVAEDSKTRGDLGKIIAVVAHRDHWRASEEGSVFVCNVRDTEDHAPRQVEVEHIFPITKGFSISVAQTRRGAAELPFSMAGQQTDDAEGTEFESRFDWILPYTSGRELPETFGLIPRDLRLENQHLHQQLTPAIAGLPGDEINDTKLIRDEWIRKQARTTSITGRRRLKIRVGTFNVNGKLPSQDLSGWIRSQTSTNFSVIIPPLKEISPMSLGEFSRDPNQQSFDFASEKPQGTSVNSKLSSISNLVAQKDADQAKDFDPDPDPDILVLGFQELDLSTEALIYSLGTAREDAWCAASFAALGEKRAHYEKLASKQLVGMLIVVIVKKNLMPCFTQVDTASAGAGIMGVMGNKGGTAARLTFTPPPNSTEITSPGSTTLTFVNAHLAAFDEMFEKRNSDFQDLSKRLKFTLGDTNSGFTAYETDVLIWMIIRTYRFSPGVATDTLGYDIKFVSSRISHLCD</sequence>
<keyword evidence="3" id="KW-1185">Reference proteome</keyword>
<evidence type="ECO:0000313" key="3">
    <source>
        <dbReference type="Proteomes" id="UP000717328"/>
    </source>
</evidence>
<dbReference type="InterPro" id="IPR046985">
    <property type="entry name" value="IP5"/>
</dbReference>
<organism evidence="2 3">
    <name type="scientific">Sphagnurus paluster</name>
    <dbReference type="NCBI Taxonomy" id="117069"/>
    <lineage>
        <taxon>Eukaryota</taxon>
        <taxon>Fungi</taxon>
        <taxon>Dikarya</taxon>
        <taxon>Basidiomycota</taxon>
        <taxon>Agaricomycotina</taxon>
        <taxon>Agaricomycetes</taxon>
        <taxon>Agaricomycetidae</taxon>
        <taxon>Agaricales</taxon>
        <taxon>Tricholomatineae</taxon>
        <taxon>Lyophyllaceae</taxon>
        <taxon>Sphagnurus</taxon>
    </lineage>
</organism>
<dbReference type="GO" id="GO:0046856">
    <property type="term" value="P:phosphatidylinositol dephosphorylation"/>
    <property type="evidence" value="ECO:0007669"/>
    <property type="project" value="InterPro"/>
</dbReference>